<protein>
    <submittedName>
        <fullName evidence="2">Uncharacterized protein</fullName>
    </submittedName>
</protein>
<reference evidence="2 3" key="1">
    <citation type="submission" date="2017-11" db="EMBL/GenBank/DDBJ databases">
        <title>Genome sequencing of Prevotella intermedia KCOM 1779.</title>
        <authorList>
            <person name="Kook J.-K."/>
            <person name="Park S.-N."/>
            <person name="Lim Y.K."/>
        </authorList>
    </citation>
    <scope>NUCLEOTIDE SEQUENCE [LARGE SCALE GENOMIC DNA]</scope>
    <source>
        <strain evidence="2 3">KCOM 1779</strain>
    </source>
</reference>
<comment type="caution">
    <text evidence="2">The sequence shown here is derived from an EMBL/GenBank/DDBJ whole genome shotgun (WGS) entry which is preliminary data.</text>
</comment>
<accession>A0A2M8MAZ0</accession>
<sequence>MSALGKFKRRGRPPDMGRPKKNSKPLSELEKLQKENQELKTENALLKSESLSRGKECPSKRDWARAIEELRQEGHSLLSICLRG</sequence>
<evidence type="ECO:0000313" key="3">
    <source>
        <dbReference type="Proteomes" id="UP000228641"/>
    </source>
</evidence>
<dbReference type="EMBL" id="PGGD01000001">
    <property type="protein sequence ID" value="PJF01379.1"/>
    <property type="molecule type" value="Genomic_DNA"/>
</dbReference>
<evidence type="ECO:0000256" key="1">
    <source>
        <dbReference type="SAM" id="MobiDB-lite"/>
    </source>
</evidence>
<feature type="region of interest" description="Disordered" evidence="1">
    <location>
        <begin position="1"/>
        <end position="28"/>
    </location>
</feature>
<name>A0A2M8MAZ0_PREIN</name>
<gene>
    <name evidence="2" type="ORF">CUB97_09170</name>
</gene>
<feature type="compositionally biased region" description="Basic residues" evidence="1">
    <location>
        <begin position="1"/>
        <end position="11"/>
    </location>
</feature>
<dbReference type="AlphaFoldDB" id="A0A2M8MAZ0"/>
<proteinExistence type="predicted"/>
<dbReference type="Proteomes" id="UP000228641">
    <property type="component" value="Unassembled WGS sequence"/>
</dbReference>
<organism evidence="2 3">
    <name type="scientific">Prevotella intermedia</name>
    <dbReference type="NCBI Taxonomy" id="28131"/>
    <lineage>
        <taxon>Bacteria</taxon>
        <taxon>Pseudomonadati</taxon>
        <taxon>Bacteroidota</taxon>
        <taxon>Bacteroidia</taxon>
        <taxon>Bacteroidales</taxon>
        <taxon>Prevotellaceae</taxon>
        <taxon>Prevotella</taxon>
    </lineage>
</organism>
<evidence type="ECO:0000313" key="2">
    <source>
        <dbReference type="EMBL" id="PJF01379.1"/>
    </source>
</evidence>